<gene>
    <name evidence="3" type="ORF">V1477_002609</name>
</gene>
<name>A0ABD2CW76_VESMC</name>
<reference evidence="3 4" key="1">
    <citation type="journal article" date="2024" name="Ann. Entomol. Soc. Am.">
        <title>Genomic analyses of the southern and eastern yellowjacket wasps (Hymenoptera: Vespidae) reveal evolutionary signatures of social life.</title>
        <authorList>
            <person name="Catto M.A."/>
            <person name="Caine P.B."/>
            <person name="Orr S.E."/>
            <person name="Hunt B.G."/>
            <person name="Goodisman M.A.D."/>
        </authorList>
    </citation>
    <scope>NUCLEOTIDE SEQUENCE [LARGE SCALE GENOMIC DNA]</scope>
    <source>
        <strain evidence="3">232</strain>
        <tissue evidence="3">Head and thorax</tissue>
    </source>
</reference>
<feature type="transmembrane region" description="Helical" evidence="2">
    <location>
        <begin position="20"/>
        <end position="39"/>
    </location>
</feature>
<comment type="caution">
    <text evidence="3">The sequence shown here is derived from an EMBL/GenBank/DDBJ whole genome shotgun (WGS) entry which is preliminary data.</text>
</comment>
<evidence type="ECO:0000313" key="4">
    <source>
        <dbReference type="Proteomes" id="UP001607303"/>
    </source>
</evidence>
<keyword evidence="4" id="KW-1185">Reference proteome</keyword>
<dbReference type="AlphaFoldDB" id="A0ABD2CW76"/>
<feature type="region of interest" description="Disordered" evidence="1">
    <location>
        <begin position="116"/>
        <end position="136"/>
    </location>
</feature>
<keyword evidence="2" id="KW-0812">Transmembrane</keyword>
<evidence type="ECO:0000256" key="2">
    <source>
        <dbReference type="SAM" id="Phobius"/>
    </source>
</evidence>
<keyword evidence="2" id="KW-1133">Transmembrane helix</keyword>
<proteinExistence type="predicted"/>
<protein>
    <submittedName>
        <fullName evidence="3">Uncharacterized protein</fullName>
    </submittedName>
</protein>
<dbReference type="Proteomes" id="UP001607303">
    <property type="component" value="Unassembled WGS sequence"/>
</dbReference>
<accession>A0ABD2CW76</accession>
<keyword evidence="2" id="KW-0472">Membrane</keyword>
<organism evidence="3 4">
    <name type="scientific">Vespula maculifrons</name>
    <name type="common">Eastern yellow jacket</name>
    <name type="synonym">Wasp</name>
    <dbReference type="NCBI Taxonomy" id="7453"/>
    <lineage>
        <taxon>Eukaryota</taxon>
        <taxon>Metazoa</taxon>
        <taxon>Ecdysozoa</taxon>
        <taxon>Arthropoda</taxon>
        <taxon>Hexapoda</taxon>
        <taxon>Insecta</taxon>
        <taxon>Pterygota</taxon>
        <taxon>Neoptera</taxon>
        <taxon>Endopterygota</taxon>
        <taxon>Hymenoptera</taxon>
        <taxon>Apocrita</taxon>
        <taxon>Aculeata</taxon>
        <taxon>Vespoidea</taxon>
        <taxon>Vespidae</taxon>
        <taxon>Vespinae</taxon>
        <taxon>Vespula</taxon>
    </lineage>
</organism>
<evidence type="ECO:0000256" key="1">
    <source>
        <dbReference type="SAM" id="MobiDB-lite"/>
    </source>
</evidence>
<feature type="compositionally biased region" description="Polar residues" evidence="1">
    <location>
        <begin position="125"/>
        <end position="136"/>
    </location>
</feature>
<evidence type="ECO:0000313" key="3">
    <source>
        <dbReference type="EMBL" id="KAL2748999.1"/>
    </source>
</evidence>
<dbReference type="EMBL" id="JAYRBN010000028">
    <property type="protein sequence ID" value="KAL2748999.1"/>
    <property type="molecule type" value="Genomic_DNA"/>
</dbReference>
<sequence>MKRTTTMTLTRVSANEISFLLFKPLPLSFFSGILFELFLKSRSIEINELERVEPGVKCLYLVERSESEEISARAPAIALSLSARLPGPDAISSAGELSSTRLDRVRCRVSKRHFKRRSSRPCARTSGSLPSSKRSL</sequence>